<evidence type="ECO:0000313" key="2">
    <source>
        <dbReference type="Proteomes" id="UP000886501"/>
    </source>
</evidence>
<accession>A0ACB6Z6C9</accession>
<reference evidence="1" key="2">
    <citation type="journal article" date="2020" name="Nat. Commun.">
        <title>Large-scale genome sequencing of mycorrhizal fungi provides insights into the early evolution of symbiotic traits.</title>
        <authorList>
            <person name="Miyauchi S."/>
            <person name="Kiss E."/>
            <person name="Kuo A."/>
            <person name="Drula E."/>
            <person name="Kohler A."/>
            <person name="Sanchez-Garcia M."/>
            <person name="Morin E."/>
            <person name="Andreopoulos B."/>
            <person name="Barry K.W."/>
            <person name="Bonito G."/>
            <person name="Buee M."/>
            <person name="Carver A."/>
            <person name="Chen C."/>
            <person name="Cichocki N."/>
            <person name="Clum A."/>
            <person name="Culley D."/>
            <person name="Crous P.W."/>
            <person name="Fauchery L."/>
            <person name="Girlanda M."/>
            <person name="Hayes R.D."/>
            <person name="Keri Z."/>
            <person name="LaButti K."/>
            <person name="Lipzen A."/>
            <person name="Lombard V."/>
            <person name="Magnuson J."/>
            <person name="Maillard F."/>
            <person name="Murat C."/>
            <person name="Nolan M."/>
            <person name="Ohm R.A."/>
            <person name="Pangilinan J."/>
            <person name="Pereira M.F."/>
            <person name="Perotto S."/>
            <person name="Peter M."/>
            <person name="Pfister S."/>
            <person name="Riley R."/>
            <person name="Sitrit Y."/>
            <person name="Stielow J.B."/>
            <person name="Szollosi G."/>
            <person name="Zifcakova L."/>
            <person name="Stursova M."/>
            <person name="Spatafora J.W."/>
            <person name="Tedersoo L."/>
            <person name="Vaario L.M."/>
            <person name="Yamada A."/>
            <person name="Yan M."/>
            <person name="Wang P."/>
            <person name="Xu J."/>
            <person name="Bruns T."/>
            <person name="Baldrian P."/>
            <person name="Vilgalys R."/>
            <person name="Dunand C."/>
            <person name="Henrissat B."/>
            <person name="Grigoriev I.V."/>
            <person name="Hibbett D."/>
            <person name="Nagy L.G."/>
            <person name="Martin F.M."/>
        </authorList>
    </citation>
    <scope>NUCLEOTIDE SEQUENCE</scope>
    <source>
        <strain evidence="1">P2</strain>
    </source>
</reference>
<keyword evidence="2" id="KW-1185">Reference proteome</keyword>
<protein>
    <submittedName>
        <fullName evidence="1">Uncharacterized protein</fullName>
    </submittedName>
</protein>
<gene>
    <name evidence="1" type="ORF">BDM02DRAFT_3189826</name>
</gene>
<evidence type="ECO:0000313" key="1">
    <source>
        <dbReference type="EMBL" id="KAF9645290.1"/>
    </source>
</evidence>
<name>A0ACB6Z6C9_THEGA</name>
<dbReference type="Proteomes" id="UP000886501">
    <property type="component" value="Unassembled WGS sequence"/>
</dbReference>
<organism evidence="1 2">
    <name type="scientific">Thelephora ganbajun</name>
    <name type="common">Ganba fungus</name>
    <dbReference type="NCBI Taxonomy" id="370292"/>
    <lineage>
        <taxon>Eukaryota</taxon>
        <taxon>Fungi</taxon>
        <taxon>Dikarya</taxon>
        <taxon>Basidiomycota</taxon>
        <taxon>Agaricomycotina</taxon>
        <taxon>Agaricomycetes</taxon>
        <taxon>Thelephorales</taxon>
        <taxon>Thelephoraceae</taxon>
        <taxon>Thelephora</taxon>
    </lineage>
</organism>
<proteinExistence type="predicted"/>
<dbReference type="EMBL" id="MU118096">
    <property type="protein sequence ID" value="KAF9645290.1"/>
    <property type="molecule type" value="Genomic_DNA"/>
</dbReference>
<reference evidence="1" key="1">
    <citation type="submission" date="2019-10" db="EMBL/GenBank/DDBJ databases">
        <authorList>
            <consortium name="DOE Joint Genome Institute"/>
            <person name="Kuo A."/>
            <person name="Miyauchi S."/>
            <person name="Kiss E."/>
            <person name="Drula E."/>
            <person name="Kohler A."/>
            <person name="Sanchez-Garcia M."/>
            <person name="Andreopoulos B."/>
            <person name="Barry K.W."/>
            <person name="Bonito G."/>
            <person name="Buee M."/>
            <person name="Carver A."/>
            <person name="Chen C."/>
            <person name="Cichocki N."/>
            <person name="Clum A."/>
            <person name="Culley D."/>
            <person name="Crous P.W."/>
            <person name="Fauchery L."/>
            <person name="Girlanda M."/>
            <person name="Hayes R."/>
            <person name="Keri Z."/>
            <person name="Labutti K."/>
            <person name="Lipzen A."/>
            <person name="Lombard V."/>
            <person name="Magnuson J."/>
            <person name="Maillard F."/>
            <person name="Morin E."/>
            <person name="Murat C."/>
            <person name="Nolan M."/>
            <person name="Ohm R."/>
            <person name="Pangilinan J."/>
            <person name="Pereira M."/>
            <person name="Perotto S."/>
            <person name="Peter M."/>
            <person name="Riley R."/>
            <person name="Sitrit Y."/>
            <person name="Stielow B."/>
            <person name="Szollosi G."/>
            <person name="Zifcakova L."/>
            <person name="Stursova M."/>
            <person name="Spatafora J.W."/>
            <person name="Tedersoo L."/>
            <person name="Vaario L.-M."/>
            <person name="Yamada A."/>
            <person name="Yan M."/>
            <person name="Wang P."/>
            <person name="Xu J."/>
            <person name="Bruns T."/>
            <person name="Baldrian P."/>
            <person name="Vilgalys R."/>
            <person name="Henrissat B."/>
            <person name="Grigoriev I.V."/>
            <person name="Hibbett D."/>
            <person name="Nagy L.G."/>
            <person name="Martin F.M."/>
        </authorList>
    </citation>
    <scope>NUCLEOTIDE SEQUENCE</scope>
    <source>
        <strain evidence="1">P2</strain>
    </source>
</reference>
<comment type="caution">
    <text evidence="1">The sequence shown here is derived from an EMBL/GenBank/DDBJ whole genome shotgun (WGS) entry which is preliminary data.</text>
</comment>
<sequence>MTKGKTPKEIRMLTNIIKGFIPEEAWIKSENTAFSVVSSPSFYLLNQMALYHFNSRISRRLL</sequence>